<feature type="region of interest" description="Disordered" evidence="1">
    <location>
        <begin position="1"/>
        <end position="85"/>
    </location>
</feature>
<proteinExistence type="predicted"/>
<evidence type="ECO:0000313" key="3">
    <source>
        <dbReference type="Proteomes" id="UP001497623"/>
    </source>
</evidence>
<sequence length="121" mass="13869">NEDHERAYSRGDGYGYTSPPSEVRQSPVGYEYRAASQERYERQPRTSETNGHHYSSGTYQQKTTTVEKLERPSPTKPLPARPKTRNANVLSAVLCLIKELDYSNLEVVEMAVRCRMEELDD</sequence>
<feature type="compositionally biased region" description="Polar residues" evidence="1">
    <location>
        <begin position="46"/>
        <end position="64"/>
    </location>
</feature>
<organism evidence="2 3">
    <name type="scientific">Meganyctiphanes norvegica</name>
    <name type="common">Northern krill</name>
    <name type="synonym">Thysanopoda norvegica</name>
    <dbReference type="NCBI Taxonomy" id="48144"/>
    <lineage>
        <taxon>Eukaryota</taxon>
        <taxon>Metazoa</taxon>
        <taxon>Ecdysozoa</taxon>
        <taxon>Arthropoda</taxon>
        <taxon>Crustacea</taxon>
        <taxon>Multicrustacea</taxon>
        <taxon>Malacostraca</taxon>
        <taxon>Eumalacostraca</taxon>
        <taxon>Eucarida</taxon>
        <taxon>Euphausiacea</taxon>
        <taxon>Euphausiidae</taxon>
        <taxon>Meganyctiphanes</taxon>
    </lineage>
</organism>
<gene>
    <name evidence="2" type="ORF">MNOR_LOCUS34463</name>
</gene>
<name>A0AAV2SAX9_MEGNR</name>
<dbReference type="EMBL" id="CAXKWB010053195">
    <property type="protein sequence ID" value="CAL4174067.1"/>
    <property type="molecule type" value="Genomic_DNA"/>
</dbReference>
<dbReference type="AlphaFoldDB" id="A0AAV2SAX9"/>
<evidence type="ECO:0000256" key="1">
    <source>
        <dbReference type="SAM" id="MobiDB-lite"/>
    </source>
</evidence>
<accession>A0AAV2SAX9</accession>
<dbReference type="Proteomes" id="UP001497623">
    <property type="component" value="Unassembled WGS sequence"/>
</dbReference>
<keyword evidence="3" id="KW-1185">Reference proteome</keyword>
<feature type="non-terminal residue" evidence="2">
    <location>
        <position position="1"/>
    </location>
</feature>
<feature type="compositionally biased region" description="Basic and acidic residues" evidence="1">
    <location>
        <begin position="36"/>
        <end position="45"/>
    </location>
</feature>
<comment type="caution">
    <text evidence="2">The sequence shown here is derived from an EMBL/GenBank/DDBJ whole genome shotgun (WGS) entry which is preliminary data.</text>
</comment>
<evidence type="ECO:0000313" key="2">
    <source>
        <dbReference type="EMBL" id="CAL4174067.1"/>
    </source>
</evidence>
<protein>
    <submittedName>
        <fullName evidence="2">Uncharacterized protein</fullName>
    </submittedName>
</protein>
<reference evidence="2 3" key="1">
    <citation type="submission" date="2024-05" db="EMBL/GenBank/DDBJ databases">
        <authorList>
            <person name="Wallberg A."/>
        </authorList>
    </citation>
    <scope>NUCLEOTIDE SEQUENCE [LARGE SCALE GENOMIC DNA]</scope>
</reference>